<feature type="region of interest" description="Disordered" evidence="2">
    <location>
        <begin position="251"/>
        <end position="278"/>
    </location>
</feature>
<dbReference type="GO" id="GO:0003723">
    <property type="term" value="F:RNA binding"/>
    <property type="evidence" value="ECO:0007669"/>
    <property type="project" value="UniProtKB-UniRule"/>
</dbReference>
<dbReference type="Pfam" id="PF02037">
    <property type="entry name" value="SAP"/>
    <property type="match status" value="1"/>
</dbReference>
<accession>A0AAN7AH62</accession>
<reference evidence="5" key="1">
    <citation type="journal article" date="2023" name="Mol. Phylogenet. Evol.">
        <title>Genome-scale phylogeny and comparative genomics of the fungal order Sordariales.</title>
        <authorList>
            <person name="Hensen N."/>
            <person name="Bonometti L."/>
            <person name="Westerberg I."/>
            <person name="Brannstrom I.O."/>
            <person name="Guillou S."/>
            <person name="Cros-Aarteil S."/>
            <person name="Calhoun S."/>
            <person name="Haridas S."/>
            <person name="Kuo A."/>
            <person name="Mondo S."/>
            <person name="Pangilinan J."/>
            <person name="Riley R."/>
            <person name="LaButti K."/>
            <person name="Andreopoulos B."/>
            <person name="Lipzen A."/>
            <person name="Chen C."/>
            <person name="Yan M."/>
            <person name="Daum C."/>
            <person name="Ng V."/>
            <person name="Clum A."/>
            <person name="Steindorff A."/>
            <person name="Ohm R.A."/>
            <person name="Martin F."/>
            <person name="Silar P."/>
            <person name="Natvig D.O."/>
            <person name="Lalanne C."/>
            <person name="Gautier V."/>
            <person name="Ament-Velasquez S.L."/>
            <person name="Kruys A."/>
            <person name="Hutchinson M.I."/>
            <person name="Powell A.J."/>
            <person name="Barry K."/>
            <person name="Miller A.N."/>
            <person name="Grigoriev I.V."/>
            <person name="Debuchy R."/>
            <person name="Gladieux P."/>
            <person name="Hiltunen Thoren M."/>
            <person name="Johannesson H."/>
        </authorList>
    </citation>
    <scope>NUCLEOTIDE SEQUENCE</scope>
    <source>
        <strain evidence="5">PSN309</strain>
    </source>
</reference>
<feature type="compositionally biased region" description="Basic and acidic residues" evidence="2">
    <location>
        <begin position="678"/>
        <end position="717"/>
    </location>
</feature>
<evidence type="ECO:0008006" key="7">
    <source>
        <dbReference type="Google" id="ProtNLM"/>
    </source>
</evidence>
<dbReference type="InterPro" id="IPR000504">
    <property type="entry name" value="RRM_dom"/>
</dbReference>
<dbReference type="SUPFAM" id="SSF68906">
    <property type="entry name" value="SAP domain"/>
    <property type="match status" value="1"/>
</dbReference>
<comment type="caution">
    <text evidence="5">The sequence shown here is derived from an EMBL/GenBank/DDBJ whole genome shotgun (WGS) entry which is preliminary data.</text>
</comment>
<feature type="region of interest" description="Disordered" evidence="2">
    <location>
        <begin position="514"/>
        <end position="554"/>
    </location>
</feature>
<feature type="compositionally biased region" description="Basic and acidic residues" evidence="2">
    <location>
        <begin position="267"/>
        <end position="278"/>
    </location>
</feature>
<feature type="compositionally biased region" description="Basic and acidic residues" evidence="2">
    <location>
        <begin position="649"/>
        <end position="669"/>
    </location>
</feature>
<dbReference type="EMBL" id="MU864409">
    <property type="protein sequence ID" value="KAK4187088.1"/>
    <property type="molecule type" value="Genomic_DNA"/>
</dbReference>
<feature type="compositionally biased region" description="Basic and acidic residues" evidence="2">
    <location>
        <begin position="614"/>
        <end position="632"/>
    </location>
</feature>
<dbReference type="PROSITE" id="PS50102">
    <property type="entry name" value="RRM"/>
    <property type="match status" value="1"/>
</dbReference>
<feature type="domain" description="SAP" evidence="4">
    <location>
        <begin position="5"/>
        <end position="39"/>
    </location>
</feature>
<evidence type="ECO:0000259" key="3">
    <source>
        <dbReference type="PROSITE" id="PS50102"/>
    </source>
</evidence>
<protein>
    <recommendedName>
        <fullName evidence="7">SAP domain-containing protein</fullName>
    </recommendedName>
</protein>
<feature type="compositionally biased region" description="Basic and acidic residues" evidence="2">
    <location>
        <begin position="41"/>
        <end position="61"/>
    </location>
</feature>
<name>A0AAN7AH62_9PEZI</name>
<evidence type="ECO:0000313" key="6">
    <source>
        <dbReference type="Proteomes" id="UP001302126"/>
    </source>
</evidence>
<keyword evidence="6" id="KW-1185">Reference proteome</keyword>
<dbReference type="SUPFAM" id="SSF54928">
    <property type="entry name" value="RNA-binding domain, RBD"/>
    <property type="match status" value="1"/>
</dbReference>
<gene>
    <name evidence="5" type="ORF">QBC35DRAFT_499563</name>
</gene>
<evidence type="ECO:0000259" key="4">
    <source>
        <dbReference type="PROSITE" id="PS50800"/>
    </source>
</evidence>
<dbReference type="InterPro" id="IPR036361">
    <property type="entry name" value="SAP_dom_sf"/>
</dbReference>
<dbReference type="AlphaFoldDB" id="A0AAN7AH62"/>
<dbReference type="PANTHER" id="PTHR47031">
    <property type="entry name" value="SAP DNA-BINDING DOMAIN-CONTAINING PROTEIN"/>
    <property type="match status" value="1"/>
</dbReference>
<reference evidence="5" key="2">
    <citation type="submission" date="2023-05" db="EMBL/GenBank/DDBJ databases">
        <authorList>
            <consortium name="Lawrence Berkeley National Laboratory"/>
            <person name="Steindorff A."/>
            <person name="Hensen N."/>
            <person name="Bonometti L."/>
            <person name="Westerberg I."/>
            <person name="Brannstrom I.O."/>
            <person name="Guillou S."/>
            <person name="Cros-Aarteil S."/>
            <person name="Calhoun S."/>
            <person name="Haridas S."/>
            <person name="Kuo A."/>
            <person name="Mondo S."/>
            <person name="Pangilinan J."/>
            <person name="Riley R."/>
            <person name="Labutti K."/>
            <person name="Andreopoulos B."/>
            <person name="Lipzen A."/>
            <person name="Chen C."/>
            <person name="Yanf M."/>
            <person name="Daum C."/>
            <person name="Ng V."/>
            <person name="Clum A."/>
            <person name="Ohm R."/>
            <person name="Martin F."/>
            <person name="Silar P."/>
            <person name="Natvig D."/>
            <person name="Lalanne C."/>
            <person name="Gautier V."/>
            <person name="Ament-Velasquez S.L."/>
            <person name="Kruys A."/>
            <person name="Hutchinson M.I."/>
            <person name="Powell A.J."/>
            <person name="Barry K."/>
            <person name="Miller A.N."/>
            <person name="Grigoriev I.V."/>
            <person name="Debuchy R."/>
            <person name="Gladieux P."/>
            <person name="Thoren M.H."/>
            <person name="Johannesson H."/>
        </authorList>
    </citation>
    <scope>NUCLEOTIDE SEQUENCE</scope>
    <source>
        <strain evidence="5">PSN309</strain>
    </source>
</reference>
<dbReference type="PROSITE" id="PS50800">
    <property type="entry name" value="SAP"/>
    <property type="match status" value="1"/>
</dbReference>
<evidence type="ECO:0000256" key="1">
    <source>
        <dbReference type="PROSITE-ProRule" id="PRU00176"/>
    </source>
</evidence>
<dbReference type="SMART" id="SM00513">
    <property type="entry name" value="SAP"/>
    <property type="match status" value="1"/>
</dbReference>
<feature type="compositionally biased region" description="Basic residues" evidence="2">
    <location>
        <begin position="741"/>
        <end position="750"/>
    </location>
</feature>
<organism evidence="5 6">
    <name type="scientific">Podospora australis</name>
    <dbReference type="NCBI Taxonomy" id="1536484"/>
    <lineage>
        <taxon>Eukaryota</taxon>
        <taxon>Fungi</taxon>
        <taxon>Dikarya</taxon>
        <taxon>Ascomycota</taxon>
        <taxon>Pezizomycotina</taxon>
        <taxon>Sordariomycetes</taxon>
        <taxon>Sordariomycetidae</taxon>
        <taxon>Sordariales</taxon>
        <taxon>Podosporaceae</taxon>
        <taxon>Podospora</taxon>
    </lineage>
</organism>
<feature type="region of interest" description="Disordered" evidence="2">
    <location>
        <begin position="41"/>
        <end position="143"/>
    </location>
</feature>
<evidence type="ECO:0000256" key="2">
    <source>
        <dbReference type="SAM" id="MobiDB-lite"/>
    </source>
</evidence>
<dbReference type="InterPro" id="IPR034257">
    <property type="entry name" value="Acinus_RRM"/>
</dbReference>
<feature type="region of interest" description="Disordered" evidence="2">
    <location>
        <begin position="296"/>
        <end position="315"/>
    </location>
</feature>
<dbReference type="Gene3D" id="1.10.720.30">
    <property type="entry name" value="SAP domain"/>
    <property type="match status" value="1"/>
</dbReference>
<feature type="region of interest" description="Disordered" evidence="2">
    <location>
        <begin position="609"/>
        <end position="750"/>
    </location>
</feature>
<feature type="compositionally biased region" description="Polar residues" evidence="2">
    <location>
        <begin position="92"/>
        <end position="114"/>
    </location>
</feature>
<feature type="compositionally biased region" description="Low complexity" evidence="2">
    <location>
        <begin position="638"/>
        <end position="647"/>
    </location>
</feature>
<evidence type="ECO:0000313" key="5">
    <source>
        <dbReference type="EMBL" id="KAK4187088.1"/>
    </source>
</evidence>
<sequence>MEAELNGMTVLMLRKELKERGLPQNGKKQELIARIVTYEQEKAASRPADESSAPHDEKTLVAEKGNAEAAGDTMLVDAGPVDGAPLEKEDVATSTSQDGVTSTQPETTASPSTSSDHKLATPAQTDITVSIPPEVTTSEPSDITVSAQANTTATSTHPDIATSAQADFTVSAQTEAQPETSTVEAHPEIPALAPSNLEESAEISTAPSVRPGPDVAASMAQDSPPTPVVETDIKDVDNDIAMATEIVEDIVSRKRRSRSPPPEGEESAAKRARNDHETVNAEVAQTETTYVEEPIGTDPAEAEPTPAIDRDDGDDYRMEDIRGDHGFEENRVAAPQHDIDVARQEQYETYESGQVERSQHPATSALYIKNFMRPLRDAELRDHLCELATPPGRASDYYCIHEFYLDSIRTHAFVSFDSISAAARVRNALHGRVWPNERNRKQLWVDFIPAETITDWVQRERSSESRTSRWGVVYETDPELQDVVARHVLENETAAAPSFQQQPLAPPPVPTAIPGSFSVDQEVPLGPRRRNRRGQTASNLDLAEPRVTTTGPPITWQPVSEALANQRIQRIRSYYTRDRHRDLGRPEEINRYTFEHSVKFVDRGKENFVGIRPPHREAERRRQLARGDDYRPRRSPSPRRVASPLRRQPGRDRRHGDRYDDRYDGGGRSRHDRSRSRQRNDEYRSGRDEHRSGRDEYRSGRDDMRSGRDDYRSDRGAPNDGILRSRLTGLPLEEYPGSSRNHGRSRRSRR</sequence>
<dbReference type="InterPro" id="IPR035979">
    <property type="entry name" value="RBD_domain_sf"/>
</dbReference>
<dbReference type="InterPro" id="IPR003034">
    <property type="entry name" value="SAP_dom"/>
</dbReference>
<dbReference type="CDD" id="cd12432">
    <property type="entry name" value="RRM_ACINU"/>
    <property type="match status" value="1"/>
</dbReference>
<dbReference type="PANTHER" id="PTHR47031:SF3">
    <property type="entry name" value="SAP DOMAIN-CONTAINING PROTEIN"/>
    <property type="match status" value="1"/>
</dbReference>
<feature type="region of interest" description="Disordered" evidence="2">
    <location>
        <begin position="198"/>
        <end position="229"/>
    </location>
</feature>
<feature type="domain" description="RRM" evidence="3">
    <location>
        <begin position="364"/>
        <end position="450"/>
    </location>
</feature>
<keyword evidence="1" id="KW-0694">RNA-binding</keyword>
<dbReference type="Proteomes" id="UP001302126">
    <property type="component" value="Unassembled WGS sequence"/>
</dbReference>
<proteinExistence type="predicted"/>